<keyword evidence="2" id="KW-1185">Reference proteome</keyword>
<gene>
    <name evidence="1" type="ORF">ACFOZY_06335</name>
</gene>
<sequence length="171" mass="20006">MYDPTVFDNLKVAFENHVYDLDTLDRKIDITNRIDRMDFAVMKREFAISFALAGEHEVTAEIGLEASLRELAAEILEYPDATPGCQLTLRFHKRLTNVEEQCRRINQTLNAIWEDEHEIIQIISYFWGQERDPYIDTIEVKFNRTLTEEQMGEIHGFIDHVLKSLESLAEI</sequence>
<dbReference type="RefSeq" id="WP_378153468.1">
    <property type="nucleotide sequence ID" value="NZ_JBHSEC010000007.1"/>
</dbReference>
<evidence type="ECO:0000313" key="2">
    <source>
        <dbReference type="Proteomes" id="UP001595817"/>
    </source>
</evidence>
<reference evidence="2" key="1">
    <citation type="journal article" date="2019" name="Int. J. Syst. Evol. Microbiol.">
        <title>The Global Catalogue of Microorganisms (GCM) 10K type strain sequencing project: providing services to taxonomists for standard genome sequencing and annotation.</title>
        <authorList>
            <consortium name="The Broad Institute Genomics Platform"/>
            <consortium name="The Broad Institute Genome Sequencing Center for Infectious Disease"/>
            <person name="Wu L."/>
            <person name="Ma J."/>
        </authorList>
    </citation>
    <scope>NUCLEOTIDE SEQUENCE [LARGE SCALE GENOMIC DNA]</scope>
    <source>
        <strain evidence="2">CCUG 59778</strain>
    </source>
</reference>
<name>A0ABV8X4J2_9LACT</name>
<accession>A0ABV8X4J2</accession>
<organism evidence="1 2">
    <name type="scientific">Chungangia koreensis</name>
    <dbReference type="NCBI Taxonomy" id="752657"/>
    <lineage>
        <taxon>Bacteria</taxon>
        <taxon>Bacillati</taxon>
        <taxon>Bacillota</taxon>
        <taxon>Bacilli</taxon>
        <taxon>Lactobacillales</taxon>
        <taxon>Chungangia</taxon>
    </lineage>
</organism>
<comment type="caution">
    <text evidence="1">The sequence shown here is derived from an EMBL/GenBank/DDBJ whole genome shotgun (WGS) entry which is preliminary data.</text>
</comment>
<dbReference type="Proteomes" id="UP001595817">
    <property type="component" value="Unassembled WGS sequence"/>
</dbReference>
<proteinExistence type="predicted"/>
<evidence type="ECO:0000313" key="1">
    <source>
        <dbReference type="EMBL" id="MFC4410054.1"/>
    </source>
</evidence>
<dbReference type="EMBL" id="JBHSEC010000007">
    <property type="protein sequence ID" value="MFC4410054.1"/>
    <property type="molecule type" value="Genomic_DNA"/>
</dbReference>
<protein>
    <submittedName>
        <fullName evidence="1">Uncharacterized protein</fullName>
    </submittedName>
</protein>